<evidence type="ECO:0000313" key="1">
    <source>
        <dbReference type="EMBL" id="SOE70647.1"/>
    </source>
</evidence>
<dbReference type="SUPFAM" id="SSF55961">
    <property type="entry name" value="Bet v1-like"/>
    <property type="match status" value="1"/>
</dbReference>
<name>A0A2C8ZXB1_9MICO</name>
<proteinExistence type="predicted"/>
<dbReference type="EMBL" id="OCST01000004">
    <property type="protein sequence ID" value="SOE70647.1"/>
    <property type="molecule type" value="Genomic_DNA"/>
</dbReference>
<dbReference type="Gene3D" id="3.30.530.20">
    <property type="match status" value="1"/>
</dbReference>
<accession>A0A2C8ZXB1</accession>
<dbReference type="Pfam" id="PF10604">
    <property type="entry name" value="Polyketide_cyc2"/>
    <property type="match status" value="1"/>
</dbReference>
<gene>
    <name evidence="1" type="ORF">SAMN06296378_2283</name>
</gene>
<dbReference type="Proteomes" id="UP000219440">
    <property type="component" value="Unassembled WGS sequence"/>
</dbReference>
<evidence type="ECO:0000313" key="2">
    <source>
        <dbReference type="Proteomes" id="UP000219440"/>
    </source>
</evidence>
<keyword evidence="2" id="KW-1185">Reference proteome</keyword>
<organism evidence="1 2">
    <name type="scientific">Salinibacterium xinjiangense</name>
    <dbReference type="NCBI Taxonomy" id="386302"/>
    <lineage>
        <taxon>Bacteria</taxon>
        <taxon>Bacillati</taxon>
        <taxon>Actinomycetota</taxon>
        <taxon>Actinomycetes</taxon>
        <taxon>Micrococcales</taxon>
        <taxon>Microbacteriaceae</taxon>
        <taxon>Salinibacterium</taxon>
    </lineage>
</organism>
<reference evidence="1 2" key="1">
    <citation type="submission" date="2017-09" db="EMBL/GenBank/DDBJ databases">
        <authorList>
            <person name="Ehlers B."/>
            <person name="Leendertz F.H."/>
        </authorList>
    </citation>
    <scope>NUCLEOTIDE SEQUENCE [LARGE SCALE GENOMIC DNA]</scope>
    <source>
        <strain evidence="1 2">CGMCC 1.05381</strain>
    </source>
</reference>
<sequence length="174" mass="19390">MRYEEQSIERVQMPGTSATSVAVAIATPKQAYEISGPLDPAKFYPRSGLLPAVVAVHDQSGTWDTVGRTRKLMLSDGGHVIETITDTDSPTYFAYELSDFQKLFGSLVSGARAEWRFERVETGTQISWTYTFFGKPGRNWIAALIVRLLWAPYMRRVLPPIAREVSRQATGTTA</sequence>
<dbReference type="InterPro" id="IPR023393">
    <property type="entry name" value="START-like_dom_sf"/>
</dbReference>
<dbReference type="InterPro" id="IPR019587">
    <property type="entry name" value="Polyketide_cyclase/dehydratase"/>
</dbReference>
<protein>
    <submittedName>
        <fullName evidence="1">Polyketide cyclase / dehydrase and lipid transport</fullName>
    </submittedName>
</protein>
<dbReference type="AlphaFoldDB" id="A0A2C8ZXB1"/>